<keyword evidence="3" id="KW-1185">Reference proteome</keyword>
<evidence type="ECO:0000313" key="2">
    <source>
        <dbReference type="EMBL" id="PXY43585.1"/>
    </source>
</evidence>
<dbReference type="EMBL" id="QJHL01000005">
    <property type="protein sequence ID" value="PXY43585.1"/>
    <property type="molecule type" value="Genomic_DNA"/>
</dbReference>
<feature type="domain" description="DJ-1/PfpI" evidence="1">
    <location>
        <begin position="7"/>
        <end position="175"/>
    </location>
</feature>
<reference evidence="2 3" key="1">
    <citation type="submission" date="2018-05" db="EMBL/GenBank/DDBJ databases">
        <title>Flavobacterium sp. strain IMCC34758, incomplete genome.</title>
        <authorList>
            <person name="Joung Y."/>
        </authorList>
    </citation>
    <scope>NUCLEOTIDE SEQUENCE [LARGE SCALE GENOMIC DNA]</scope>
    <source>
        <strain evidence="2 3">IMCC34758</strain>
    </source>
</reference>
<evidence type="ECO:0000313" key="3">
    <source>
        <dbReference type="Proteomes" id="UP000247681"/>
    </source>
</evidence>
<evidence type="ECO:0000259" key="1">
    <source>
        <dbReference type="Pfam" id="PF01965"/>
    </source>
</evidence>
<comment type="caution">
    <text evidence="2">The sequence shown here is derived from an EMBL/GenBank/DDBJ whole genome shotgun (WGS) entry which is preliminary data.</text>
</comment>
<dbReference type="GO" id="GO:0006355">
    <property type="term" value="P:regulation of DNA-templated transcription"/>
    <property type="evidence" value="ECO:0007669"/>
    <property type="project" value="TreeGrafter"/>
</dbReference>
<dbReference type="RefSeq" id="WP_110348128.1">
    <property type="nucleotide sequence ID" value="NZ_QJHL01000005.1"/>
</dbReference>
<dbReference type="InterPro" id="IPR002818">
    <property type="entry name" value="DJ-1/PfpI"/>
</dbReference>
<dbReference type="Proteomes" id="UP000247681">
    <property type="component" value="Unassembled WGS sequence"/>
</dbReference>
<dbReference type="PANTHER" id="PTHR43130:SF14">
    <property type="entry name" value="DJ-1_PFPI DOMAIN-CONTAINING PROTEIN"/>
    <property type="match status" value="1"/>
</dbReference>
<name>A0A2V4BX59_9FLAO</name>
<dbReference type="SUPFAM" id="SSF52317">
    <property type="entry name" value="Class I glutamine amidotransferase-like"/>
    <property type="match status" value="1"/>
</dbReference>
<protein>
    <submittedName>
        <fullName evidence="2">AraC family transcriptional regulator</fullName>
    </submittedName>
</protein>
<dbReference type="Pfam" id="PF01965">
    <property type="entry name" value="DJ-1_PfpI"/>
    <property type="match status" value="1"/>
</dbReference>
<dbReference type="CDD" id="cd03139">
    <property type="entry name" value="GATase1_PfpI_2"/>
    <property type="match status" value="1"/>
</dbReference>
<dbReference type="OrthoDB" id="9803764at2"/>
<dbReference type="InterPro" id="IPR052158">
    <property type="entry name" value="INH-QAR"/>
</dbReference>
<proteinExistence type="predicted"/>
<accession>A0A2V4BX59</accession>
<dbReference type="Gene3D" id="3.40.50.880">
    <property type="match status" value="1"/>
</dbReference>
<dbReference type="AlphaFoldDB" id="A0A2V4BX59"/>
<dbReference type="PANTHER" id="PTHR43130">
    <property type="entry name" value="ARAC-FAMILY TRANSCRIPTIONAL REGULATOR"/>
    <property type="match status" value="1"/>
</dbReference>
<gene>
    <name evidence="2" type="ORF">DMB68_18535</name>
</gene>
<dbReference type="InterPro" id="IPR029062">
    <property type="entry name" value="Class_I_gatase-like"/>
</dbReference>
<organism evidence="2 3">
    <name type="scientific">Flavobacterium hydrophilum</name>
    <dbReference type="NCBI Taxonomy" id="2211445"/>
    <lineage>
        <taxon>Bacteria</taxon>
        <taxon>Pseudomonadati</taxon>
        <taxon>Bacteroidota</taxon>
        <taxon>Flavobacteriia</taxon>
        <taxon>Flavobacteriales</taxon>
        <taxon>Flavobacteriaceae</taxon>
        <taxon>Flavobacterium</taxon>
    </lineage>
</organism>
<sequence length="198" mass="22159">MTNRLNVGIFIFNEVEVLDFAGPFEVFSIAENENEKLFKVITITENGEMIAARNGLKIQPNVSFNETPDLDILIIPGGYGAEEIEIKNKKVIEWIKTQNQKVKILASVCTGAFLLAEAGLLDHKKATTHWMDIPRLEKEYPNITVVKDVRFVDQNVIITSGGISSGINMSFHIIKKLYGLEIAETTAKRMEYDIAITA</sequence>